<dbReference type="PANTHER" id="PTHR10791">
    <property type="entry name" value="RAG1-ACTIVATING PROTEIN 1"/>
    <property type="match status" value="1"/>
</dbReference>
<dbReference type="Gene3D" id="1.20.1280.290">
    <property type="match status" value="2"/>
</dbReference>
<feature type="transmembrane region" description="Helical" evidence="12">
    <location>
        <begin position="97"/>
        <end position="115"/>
    </location>
</feature>
<evidence type="ECO:0000256" key="11">
    <source>
        <dbReference type="ARBA" id="ARBA00023136"/>
    </source>
</evidence>
<dbReference type="PANTHER" id="PTHR10791:SF112">
    <property type="entry name" value="SUGAR TRANSPORTER SWEET1"/>
    <property type="match status" value="1"/>
</dbReference>
<evidence type="ECO:0000256" key="2">
    <source>
        <dbReference type="ARBA" id="ARBA00004653"/>
    </source>
</evidence>
<organism evidence="13">
    <name type="scientific">Aceria tosichella</name>
    <name type="common">wheat curl mite</name>
    <dbReference type="NCBI Taxonomy" id="561515"/>
    <lineage>
        <taxon>Eukaryota</taxon>
        <taxon>Metazoa</taxon>
        <taxon>Ecdysozoa</taxon>
        <taxon>Arthropoda</taxon>
        <taxon>Chelicerata</taxon>
        <taxon>Arachnida</taxon>
        <taxon>Acari</taxon>
        <taxon>Acariformes</taxon>
        <taxon>Trombidiformes</taxon>
        <taxon>Prostigmata</taxon>
        <taxon>Eupodina</taxon>
        <taxon>Eriophyoidea</taxon>
        <taxon>Eriophyidae</taxon>
        <taxon>Eriophyinae</taxon>
        <taxon>Aceriini</taxon>
        <taxon>Aceria</taxon>
    </lineage>
</organism>
<comment type="function">
    <text evidence="12">Mediates sugar transport across membranes.</text>
</comment>
<comment type="caution">
    <text evidence="12">Lacks conserved residue(s) required for the propagation of feature annotation.</text>
</comment>
<keyword evidence="8" id="KW-0677">Repeat</keyword>
<keyword evidence="4 12" id="KW-0813">Transport</keyword>
<keyword evidence="6 12" id="KW-0762">Sugar transport</keyword>
<feature type="transmembrane region" description="Helical" evidence="12">
    <location>
        <begin position="152"/>
        <end position="172"/>
    </location>
</feature>
<dbReference type="InterPro" id="IPR047664">
    <property type="entry name" value="SWEET"/>
</dbReference>
<feature type="transmembrane region" description="Helical" evidence="12">
    <location>
        <begin position="6"/>
        <end position="26"/>
    </location>
</feature>
<protein>
    <recommendedName>
        <fullName evidence="12">Sugar transporter SWEET</fullName>
    </recommendedName>
</protein>
<comment type="similarity">
    <text evidence="3 12">Belongs to the SWEET sugar transporter family.</text>
</comment>
<sequence length="283" mass="31643">MELIHYVGMVAQILTYASFLSGAKVCHQIYKQRSCANFSPAPFLAGLNCTILWLRYGFVADEWEIIAVNSVGLVCQLVYLTFFVIYSRQKARLLKQLLILILFIGTLLWSVNHSVDPKFLIGSYASLSSSLACASPLATIQDVLKTKCVASLPFPIIASSFVVSLSWLLFGILKVDSFIIFSNLVAISITGAQLVLFMIYPSTLPYEKLSPSNKKSYDLIQLLHYQDDGDDSLDLDDINSDEIDTNQNYKEVLARIMGNIYSRREKMTKTSGTVMLLMFGNLL</sequence>
<evidence type="ECO:0000256" key="6">
    <source>
        <dbReference type="ARBA" id="ARBA00022597"/>
    </source>
</evidence>
<accession>A0A6G1SEU5</accession>
<dbReference type="GO" id="GO:0005886">
    <property type="term" value="C:plasma membrane"/>
    <property type="evidence" value="ECO:0007669"/>
    <property type="project" value="UniProtKB-SubCell"/>
</dbReference>
<feature type="transmembrane region" description="Helical" evidence="12">
    <location>
        <begin position="65"/>
        <end position="85"/>
    </location>
</feature>
<keyword evidence="5" id="KW-1003">Cell membrane</keyword>
<evidence type="ECO:0000256" key="5">
    <source>
        <dbReference type="ARBA" id="ARBA00022475"/>
    </source>
</evidence>
<evidence type="ECO:0000313" key="13">
    <source>
        <dbReference type="EMBL" id="MDE48687.1"/>
    </source>
</evidence>
<dbReference type="InterPro" id="IPR004316">
    <property type="entry name" value="SWEET_rpt"/>
</dbReference>
<feature type="transmembrane region" description="Helical" evidence="12">
    <location>
        <begin position="178"/>
        <end position="200"/>
    </location>
</feature>
<evidence type="ECO:0000256" key="1">
    <source>
        <dbReference type="ARBA" id="ARBA00004651"/>
    </source>
</evidence>
<keyword evidence="9 12" id="KW-1133">Transmembrane helix</keyword>
<keyword evidence="10" id="KW-0333">Golgi apparatus</keyword>
<evidence type="ECO:0000256" key="7">
    <source>
        <dbReference type="ARBA" id="ARBA00022692"/>
    </source>
</evidence>
<dbReference type="FunFam" id="1.20.1280.290:FF:000004">
    <property type="entry name" value="Sugar transporter SWEET"/>
    <property type="match status" value="1"/>
</dbReference>
<feature type="transmembrane region" description="Helical" evidence="12">
    <location>
        <begin position="38"/>
        <end position="59"/>
    </location>
</feature>
<evidence type="ECO:0000256" key="8">
    <source>
        <dbReference type="ARBA" id="ARBA00022737"/>
    </source>
</evidence>
<evidence type="ECO:0000256" key="10">
    <source>
        <dbReference type="ARBA" id="ARBA00023034"/>
    </source>
</evidence>
<evidence type="ECO:0000256" key="12">
    <source>
        <dbReference type="RuleBase" id="RU910715"/>
    </source>
</evidence>
<dbReference type="EMBL" id="GGYP01003916">
    <property type="protein sequence ID" value="MDE48687.1"/>
    <property type="molecule type" value="Transcribed_RNA"/>
</dbReference>
<evidence type="ECO:0000256" key="4">
    <source>
        <dbReference type="ARBA" id="ARBA00022448"/>
    </source>
</evidence>
<dbReference type="GO" id="GO:0000139">
    <property type="term" value="C:Golgi membrane"/>
    <property type="evidence" value="ECO:0007669"/>
    <property type="project" value="UniProtKB-SubCell"/>
</dbReference>
<keyword evidence="11 12" id="KW-0472">Membrane</keyword>
<gene>
    <name evidence="13" type="primary">slv_1</name>
    <name evidence="13" type="ORF">g.19089</name>
</gene>
<dbReference type="AlphaFoldDB" id="A0A6G1SEU5"/>
<dbReference type="Pfam" id="PF03083">
    <property type="entry name" value="MtN3_slv"/>
    <property type="match status" value="2"/>
</dbReference>
<evidence type="ECO:0000256" key="9">
    <source>
        <dbReference type="ARBA" id="ARBA00022989"/>
    </source>
</evidence>
<comment type="subcellular location">
    <subcellularLocation>
        <location evidence="1">Cell membrane</location>
        <topology evidence="1">Multi-pass membrane protein</topology>
    </subcellularLocation>
    <subcellularLocation>
        <location evidence="2">Golgi apparatus membrane</location>
        <topology evidence="2">Multi-pass membrane protein</topology>
    </subcellularLocation>
</comment>
<proteinExistence type="inferred from homology"/>
<name>A0A6G1SEU5_9ACAR</name>
<keyword evidence="7 12" id="KW-0812">Transmembrane</keyword>
<reference evidence="13" key="1">
    <citation type="submission" date="2018-10" db="EMBL/GenBank/DDBJ databases">
        <title>Transcriptome assembly of Aceria tosichella (Wheat curl mite) Type 2.</title>
        <authorList>
            <person name="Scully E.D."/>
            <person name="Geib S.M."/>
            <person name="Palmer N.A."/>
            <person name="Gupta A.K."/>
            <person name="Sarath G."/>
            <person name="Tatineni S."/>
        </authorList>
    </citation>
    <scope>NUCLEOTIDE SEQUENCE</scope>
    <source>
        <strain evidence="13">LincolnNE</strain>
    </source>
</reference>
<evidence type="ECO:0000256" key="3">
    <source>
        <dbReference type="ARBA" id="ARBA00007809"/>
    </source>
</evidence>
<dbReference type="GO" id="GO:0051119">
    <property type="term" value="F:sugar transmembrane transporter activity"/>
    <property type="evidence" value="ECO:0007669"/>
    <property type="project" value="InterPro"/>
</dbReference>